<proteinExistence type="predicted"/>
<feature type="transmembrane region" description="Helical" evidence="1">
    <location>
        <begin position="84"/>
        <end position="103"/>
    </location>
</feature>
<dbReference type="AlphaFoldDB" id="A0A133Y7M5"/>
<keyword evidence="1" id="KW-0472">Membrane</keyword>
<feature type="transmembrane region" description="Helical" evidence="1">
    <location>
        <begin position="55"/>
        <end position="72"/>
    </location>
</feature>
<feature type="transmembrane region" description="Helical" evidence="1">
    <location>
        <begin position="20"/>
        <end position="43"/>
    </location>
</feature>
<keyword evidence="1" id="KW-1133">Transmembrane helix</keyword>
<feature type="transmembrane region" description="Helical" evidence="1">
    <location>
        <begin position="186"/>
        <end position="216"/>
    </location>
</feature>
<dbReference type="EMBL" id="LSCV01000042">
    <property type="protein sequence ID" value="KXB39214.1"/>
    <property type="molecule type" value="Genomic_DNA"/>
</dbReference>
<dbReference type="STRING" id="1497955.HMPREF1872_01246"/>
<dbReference type="RefSeq" id="WP_066714817.1">
    <property type="nucleotide sequence ID" value="NZ_JARFNM010000001.1"/>
</dbReference>
<dbReference type="InterPro" id="IPR010387">
    <property type="entry name" value="QueT"/>
</dbReference>
<keyword evidence="3" id="KW-1185">Reference proteome</keyword>
<name>A0A133Y7M5_9FIRM</name>
<sequence>MMHEEAAASNLAATRSRLSISVVAIAAVVAALYAVVTLLSAPIAFGVFQFRLSEAMMLLIALGVVNPHNALFKSSVQAVRPNRLGLAIAFGVTIGCFIANYLNPGNLGPIDYFGGTFATGVAAWLTYKLALNNKALNLYRSKQIKLSQIWQYLSFYVLPLPSVLLNGAIVGVYLPFLFTPADEMSLYVILSNVVIFSICEAVVVYVLGLLLLTLFLPQESKWWRV</sequence>
<dbReference type="Pfam" id="PF06177">
    <property type="entry name" value="QueT"/>
    <property type="match status" value="1"/>
</dbReference>
<feature type="transmembrane region" description="Helical" evidence="1">
    <location>
        <begin position="109"/>
        <end position="131"/>
    </location>
</feature>
<evidence type="ECO:0008006" key="4">
    <source>
        <dbReference type="Google" id="ProtNLM"/>
    </source>
</evidence>
<dbReference type="PANTHER" id="PTHR40044:SF1">
    <property type="entry name" value="INTEGRAL MEMBRANE PROTEIN"/>
    <property type="match status" value="1"/>
</dbReference>
<accession>A0A133Y7M5</accession>
<evidence type="ECO:0000313" key="2">
    <source>
        <dbReference type="EMBL" id="KXB39214.1"/>
    </source>
</evidence>
<protein>
    <recommendedName>
        <fullName evidence="4">QueT transporter</fullName>
    </recommendedName>
</protein>
<dbReference type="OrthoDB" id="9786793at2"/>
<dbReference type="Proteomes" id="UP000070080">
    <property type="component" value="Unassembled WGS sequence"/>
</dbReference>
<comment type="caution">
    <text evidence="2">The sequence shown here is derived from an EMBL/GenBank/DDBJ whole genome shotgun (WGS) entry which is preliminary data.</text>
</comment>
<evidence type="ECO:0000313" key="3">
    <source>
        <dbReference type="Proteomes" id="UP000070080"/>
    </source>
</evidence>
<organism evidence="2 3">
    <name type="scientific">Amygdalobacter nucleatus</name>
    <dbReference type="NCBI Taxonomy" id="3029274"/>
    <lineage>
        <taxon>Bacteria</taxon>
        <taxon>Bacillati</taxon>
        <taxon>Bacillota</taxon>
        <taxon>Clostridia</taxon>
        <taxon>Eubacteriales</taxon>
        <taxon>Oscillospiraceae</taxon>
        <taxon>Amygdalobacter</taxon>
    </lineage>
</organism>
<gene>
    <name evidence="2" type="ORF">HMPREF1872_01246</name>
</gene>
<evidence type="ECO:0000256" key="1">
    <source>
        <dbReference type="SAM" id="Phobius"/>
    </source>
</evidence>
<keyword evidence="1" id="KW-0812">Transmembrane</keyword>
<dbReference type="PANTHER" id="PTHR40044">
    <property type="entry name" value="INTEGRAL MEMBRANE PROTEIN-RELATED"/>
    <property type="match status" value="1"/>
</dbReference>
<feature type="transmembrane region" description="Helical" evidence="1">
    <location>
        <begin position="152"/>
        <end position="174"/>
    </location>
</feature>
<reference evidence="3" key="1">
    <citation type="submission" date="2016-01" db="EMBL/GenBank/DDBJ databases">
        <authorList>
            <person name="Mitreva M."/>
            <person name="Pepin K.H."/>
            <person name="Mihindukulasuriya K.A."/>
            <person name="Fulton R."/>
            <person name="Fronick C."/>
            <person name="O'Laughlin M."/>
            <person name="Miner T."/>
            <person name="Herter B."/>
            <person name="Rosa B.A."/>
            <person name="Cordes M."/>
            <person name="Tomlinson C."/>
            <person name="Wollam A."/>
            <person name="Palsikar V.B."/>
            <person name="Mardis E.R."/>
            <person name="Wilson R.K."/>
        </authorList>
    </citation>
    <scope>NUCLEOTIDE SEQUENCE [LARGE SCALE GENOMIC DNA]</scope>
    <source>
        <strain evidence="3">KA00274</strain>
    </source>
</reference>